<evidence type="ECO:0000313" key="3">
    <source>
        <dbReference type="Proteomes" id="UP000076154"/>
    </source>
</evidence>
<reference evidence="2" key="1">
    <citation type="submission" date="2018-04" db="EMBL/GenBank/DDBJ databases">
        <title>Whole genome sequencing of Hypsizygus marmoreus.</title>
        <authorList>
            <person name="Choi I.-G."/>
            <person name="Min B."/>
            <person name="Kim J.-G."/>
            <person name="Kim S."/>
            <person name="Oh Y.-L."/>
            <person name="Kong W.-S."/>
            <person name="Park H."/>
            <person name="Jeong J."/>
            <person name="Song E.-S."/>
        </authorList>
    </citation>
    <scope>NUCLEOTIDE SEQUENCE [LARGE SCALE GENOMIC DNA]</scope>
    <source>
        <strain evidence="2">51987-8</strain>
    </source>
</reference>
<evidence type="ECO:0000313" key="2">
    <source>
        <dbReference type="EMBL" id="RDB16337.1"/>
    </source>
</evidence>
<sequence>MYNGGAVSYDEQKNKTSGMAAPRLQRRFDATRPRRTTLDFAVKESRADGRSEGERWNPGEIR</sequence>
<gene>
    <name evidence="2" type="ORF">Hypma_003070</name>
</gene>
<accession>A0A369J6W1</accession>
<keyword evidence="3" id="KW-1185">Reference proteome</keyword>
<dbReference type="AlphaFoldDB" id="A0A369J6W1"/>
<dbReference type="InParanoid" id="A0A369J6W1"/>
<dbReference type="Proteomes" id="UP000076154">
    <property type="component" value="Unassembled WGS sequence"/>
</dbReference>
<proteinExistence type="predicted"/>
<comment type="caution">
    <text evidence="2">The sequence shown here is derived from an EMBL/GenBank/DDBJ whole genome shotgun (WGS) entry which is preliminary data.</text>
</comment>
<protein>
    <submittedName>
        <fullName evidence="2">Uncharacterized protein</fullName>
    </submittedName>
</protein>
<name>A0A369J6W1_HYPMA</name>
<evidence type="ECO:0000256" key="1">
    <source>
        <dbReference type="SAM" id="MobiDB-lite"/>
    </source>
</evidence>
<feature type="compositionally biased region" description="Basic and acidic residues" evidence="1">
    <location>
        <begin position="41"/>
        <end position="62"/>
    </location>
</feature>
<dbReference type="EMBL" id="LUEZ02000126">
    <property type="protein sequence ID" value="RDB16337.1"/>
    <property type="molecule type" value="Genomic_DNA"/>
</dbReference>
<feature type="region of interest" description="Disordered" evidence="1">
    <location>
        <begin position="1"/>
        <end position="62"/>
    </location>
</feature>
<organism evidence="2 3">
    <name type="scientific">Hypsizygus marmoreus</name>
    <name type="common">White beech mushroom</name>
    <name type="synonym">Agaricus marmoreus</name>
    <dbReference type="NCBI Taxonomy" id="39966"/>
    <lineage>
        <taxon>Eukaryota</taxon>
        <taxon>Fungi</taxon>
        <taxon>Dikarya</taxon>
        <taxon>Basidiomycota</taxon>
        <taxon>Agaricomycotina</taxon>
        <taxon>Agaricomycetes</taxon>
        <taxon>Agaricomycetidae</taxon>
        <taxon>Agaricales</taxon>
        <taxon>Tricholomatineae</taxon>
        <taxon>Lyophyllaceae</taxon>
        <taxon>Hypsizygus</taxon>
    </lineage>
</organism>